<protein>
    <submittedName>
        <fullName evidence="2">Pimeloyl-ACP methyl ester carboxylesterase</fullName>
    </submittedName>
</protein>
<keyword evidence="3" id="KW-1185">Reference proteome</keyword>
<dbReference type="RefSeq" id="WP_072736290.1">
    <property type="nucleotide sequence ID" value="NZ_CP048813.1"/>
</dbReference>
<dbReference type="PANTHER" id="PTHR43194">
    <property type="entry name" value="HYDROLASE ALPHA/BETA FOLD FAMILY"/>
    <property type="match status" value="1"/>
</dbReference>
<dbReference type="InterPro" id="IPR029058">
    <property type="entry name" value="AB_hydrolase_fold"/>
</dbReference>
<name>A0A1G8BCA3_9NOCA</name>
<sequence length="374" mass="40607">MDRFAGETFDLLGSDRSRVVTTEDGVSLAIREVGPADAPLTAVFVHGFCNRMEGWHFQRVHLERVWGPTVRLVFYDHRGHGRSGSARRTTCTISQLARDLDTVVREVVPDGPLVLVGHSMGGMTLLSYAGQFPDSFGDRVVGVGLVSTSAGALSESGVARTLGSPVVTGFRVAAQRLPWVVQGGRDATRRVIAPMIRSASFGARHVSPTVTRFSDSMINDTPLQTLVDFLPTFEQHDETAALPVLTRVPTLVLCGSRDLITPLRNSRVIAEQLPEATMLRVPGAGHMVQLECPELVSDALDELLTQAVESLPAEPDWTDSLVGFVRRQVSRWNRLGRAAGRQVRRAGRFAGLTGGARREIGPAGIEVGQNRRMS</sequence>
<feature type="domain" description="AB hydrolase-1" evidence="1">
    <location>
        <begin position="43"/>
        <end position="291"/>
    </location>
</feature>
<dbReference type="Proteomes" id="UP000183263">
    <property type="component" value="Unassembled WGS sequence"/>
</dbReference>
<proteinExistence type="predicted"/>
<dbReference type="OrthoDB" id="5422338at2"/>
<dbReference type="Gene3D" id="3.40.50.1820">
    <property type="entry name" value="alpha/beta hydrolase"/>
    <property type="match status" value="1"/>
</dbReference>
<dbReference type="PANTHER" id="PTHR43194:SF2">
    <property type="entry name" value="PEROXISOMAL MEMBRANE PROTEIN LPX1"/>
    <property type="match status" value="1"/>
</dbReference>
<organism evidence="2 3">
    <name type="scientific">Rhodococcus triatomae</name>
    <dbReference type="NCBI Taxonomy" id="300028"/>
    <lineage>
        <taxon>Bacteria</taxon>
        <taxon>Bacillati</taxon>
        <taxon>Actinomycetota</taxon>
        <taxon>Actinomycetes</taxon>
        <taxon>Mycobacteriales</taxon>
        <taxon>Nocardiaceae</taxon>
        <taxon>Rhodococcus</taxon>
    </lineage>
</organism>
<dbReference type="AlphaFoldDB" id="A0A1G8BCA3"/>
<gene>
    <name evidence="2" type="ORF">SAMN05444695_101824</name>
</gene>
<evidence type="ECO:0000259" key="1">
    <source>
        <dbReference type="Pfam" id="PF00561"/>
    </source>
</evidence>
<dbReference type="InterPro" id="IPR000073">
    <property type="entry name" value="AB_hydrolase_1"/>
</dbReference>
<dbReference type="EMBL" id="FNDN01000001">
    <property type="protein sequence ID" value="SDH30808.1"/>
    <property type="molecule type" value="Genomic_DNA"/>
</dbReference>
<dbReference type="SUPFAM" id="SSF53474">
    <property type="entry name" value="alpha/beta-Hydrolases"/>
    <property type="match status" value="1"/>
</dbReference>
<evidence type="ECO:0000313" key="2">
    <source>
        <dbReference type="EMBL" id="SDH30808.1"/>
    </source>
</evidence>
<dbReference type="Pfam" id="PF00561">
    <property type="entry name" value="Abhydrolase_1"/>
    <property type="match status" value="1"/>
</dbReference>
<accession>A0A1G8BCA3</accession>
<evidence type="ECO:0000313" key="3">
    <source>
        <dbReference type="Proteomes" id="UP000183263"/>
    </source>
</evidence>
<dbReference type="InterPro" id="IPR050228">
    <property type="entry name" value="Carboxylesterase_BioH"/>
</dbReference>
<dbReference type="GO" id="GO:0003824">
    <property type="term" value="F:catalytic activity"/>
    <property type="evidence" value="ECO:0007669"/>
    <property type="project" value="UniProtKB-ARBA"/>
</dbReference>
<reference evidence="2 3" key="1">
    <citation type="submission" date="2016-10" db="EMBL/GenBank/DDBJ databases">
        <authorList>
            <person name="de Groot N.N."/>
        </authorList>
    </citation>
    <scope>NUCLEOTIDE SEQUENCE [LARGE SCALE GENOMIC DNA]</scope>
    <source>
        <strain evidence="2 3">DSM 44892</strain>
    </source>
</reference>